<feature type="region of interest" description="Disordered" evidence="1">
    <location>
        <begin position="30"/>
        <end position="61"/>
    </location>
</feature>
<protein>
    <submittedName>
        <fullName evidence="2">Uncharacterized protein</fullName>
    </submittedName>
</protein>
<evidence type="ECO:0000313" key="3">
    <source>
        <dbReference type="Proteomes" id="UP000091918"/>
    </source>
</evidence>
<feature type="compositionally biased region" description="Polar residues" evidence="1">
    <location>
        <begin position="44"/>
        <end position="54"/>
    </location>
</feature>
<reference evidence="2 3" key="1">
    <citation type="submission" date="2015-07" db="EMBL/GenBank/DDBJ databases">
        <title>Emmonsia species relationships and genome sequence.</title>
        <authorList>
            <person name="Cuomo C.A."/>
            <person name="Schwartz I.S."/>
            <person name="Kenyon C."/>
            <person name="de Hoog G.S."/>
            <person name="Govender N.P."/>
            <person name="Botha A."/>
            <person name="Moreno L."/>
            <person name="de Vries M."/>
            <person name="Munoz J.F."/>
            <person name="Stielow J.B."/>
        </authorList>
    </citation>
    <scope>NUCLEOTIDE SEQUENCE [LARGE SCALE GENOMIC DNA]</scope>
    <source>
        <strain evidence="2 3">CBS 136260</strain>
    </source>
</reference>
<evidence type="ECO:0000313" key="2">
    <source>
        <dbReference type="EMBL" id="OAX79932.1"/>
    </source>
</evidence>
<keyword evidence="3" id="KW-1185">Reference proteome</keyword>
<accession>A0A1B7NT12</accession>
<evidence type="ECO:0000256" key="1">
    <source>
        <dbReference type="SAM" id="MobiDB-lite"/>
    </source>
</evidence>
<organism evidence="2 3">
    <name type="scientific">Emergomyces africanus</name>
    <dbReference type="NCBI Taxonomy" id="1955775"/>
    <lineage>
        <taxon>Eukaryota</taxon>
        <taxon>Fungi</taxon>
        <taxon>Dikarya</taxon>
        <taxon>Ascomycota</taxon>
        <taxon>Pezizomycotina</taxon>
        <taxon>Eurotiomycetes</taxon>
        <taxon>Eurotiomycetidae</taxon>
        <taxon>Onygenales</taxon>
        <taxon>Ajellomycetaceae</taxon>
        <taxon>Emergomyces</taxon>
    </lineage>
</organism>
<dbReference type="Proteomes" id="UP000091918">
    <property type="component" value="Unassembled WGS sequence"/>
</dbReference>
<dbReference type="EMBL" id="LGUA01000847">
    <property type="protein sequence ID" value="OAX79932.1"/>
    <property type="molecule type" value="Genomic_DNA"/>
</dbReference>
<proteinExistence type="predicted"/>
<comment type="caution">
    <text evidence="2">The sequence shown here is derived from an EMBL/GenBank/DDBJ whole genome shotgun (WGS) entry which is preliminary data.</text>
</comment>
<sequence length="61" mass="6676">MARSTIVQEYAPPAVAQTSLSLDRKTAHEIENEASSAPRDTPCHGTQTPTSSRITLARRIR</sequence>
<dbReference type="AlphaFoldDB" id="A0A1B7NT12"/>
<gene>
    <name evidence="2" type="ORF">ACJ72_05744</name>
</gene>
<name>A0A1B7NT12_9EURO</name>